<protein>
    <submittedName>
        <fullName evidence="2">Uncharacterized protein</fullName>
    </submittedName>
</protein>
<comment type="caution">
    <text evidence="2">The sequence shown here is derived from an EMBL/GenBank/DDBJ whole genome shotgun (WGS) entry which is preliminary data.</text>
</comment>
<evidence type="ECO:0000313" key="3">
    <source>
        <dbReference type="Proteomes" id="UP000265520"/>
    </source>
</evidence>
<keyword evidence="1" id="KW-0812">Transmembrane</keyword>
<feature type="transmembrane region" description="Helical" evidence="1">
    <location>
        <begin position="28"/>
        <end position="53"/>
    </location>
</feature>
<keyword evidence="1" id="KW-1133">Transmembrane helix</keyword>
<feature type="non-terminal residue" evidence="2">
    <location>
        <position position="62"/>
    </location>
</feature>
<dbReference type="AlphaFoldDB" id="A0A392TDP4"/>
<proteinExistence type="predicted"/>
<dbReference type="EMBL" id="LXQA010559875">
    <property type="protein sequence ID" value="MCI59239.1"/>
    <property type="molecule type" value="Genomic_DNA"/>
</dbReference>
<keyword evidence="3" id="KW-1185">Reference proteome</keyword>
<organism evidence="2 3">
    <name type="scientific">Trifolium medium</name>
    <dbReference type="NCBI Taxonomy" id="97028"/>
    <lineage>
        <taxon>Eukaryota</taxon>
        <taxon>Viridiplantae</taxon>
        <taxon>Streptophyta</taxon>
        <taxon>Embryophyta</taxon>
        <taxon>Tracheophyta</taxon>
        <taxon>Spermatophyta</taxon>
        <taxon>Magnoliopsida</taxon>
        <taxon>eudicotyledons</taxon>
        <taxon>Gunneridae</taxon>
        <taxon>Pentapetalae</taxon>
        <taxon>rosids</taxon>
        <taxon>fabids</taxon>
        <taxon>Fabales</taxon>
        <taxon>Fabaceae</taxon>
        <taxon>Papilionoideae</taxon>
        <taxon>50 kb inversion clade</taxon>
        <taxon>NPAAA clade</taxon>
        <taxon>Hologalegina</taxon>
        <taxon>IRL clade</taxon>
        <taxon>Trifolieae</taxon>
        <taxon>Trifolium</taxon>
    </lineage>
</organism>
<reference evidence="2 3" key="1">
    <citation type="journal article" date="2018" name="Front. Plant Sci.">
        <title>Red Clover (Trifolium pratense) and Zigzag Clover (T. medium) - A Picture of Genomic Similarities and Differences.</title>
        <authorList>
            <person name="Dluhosova J."/>
            <person name="Istvanek J."/>
            <person name="Nedelnik J."/>
            <person name="Repkova J."/>
        </authorList>
    </citation>
    <scope>NUCLEOTIDE SEQUENCE [LARGE SCALE GENOMIC DNA]</scope>
    <source>
        <strain evidence="3">cv. 10/8</strain>
        <tissue evidence="2">Leaf</tissue>
    </source>
</reference>
<dbReference type="Proteomes" id="UP000265520">
    <property type="component" value="Unassembled WGS sequence"/>
</dbReference>
<evidence type="ECO:0000313" key="2">
    <source>
        <dbReference type="EMBL" id="MCI59239.1"/>
    </source>
</evidence>
<accession>A0A392TDP4</accession>
<name>A0A392TDP4_9FABA</name>
<sequence length="62" mass="7131">MLDNNSISSIQNCANILTWNFGALKYLLVFRFMLLILLLPLMCSDQVGLVIVFHFNHFLRSA</sequence>
<evidence type="ECO:0000256" key="1">
    <source>
        <dbReference type="SAM" id="Phobius"/>
    </source>
</evidence>
<keyword evidence="1" id="KW-0472">Membrane</keyword>